<name>A0A2A4G1S8_9SPHN</name>
<dbReference type="Pfam" id="PF19780">
    <property type="entry name" value="DUF6265"/>
    <property type="match status" value="1"/>
</dbReference>
<dbReference type="InterPro" id="IPR046232">
    <property type="entry name" value="DUF6265"/>
</dbReference>
<proteinExistence type="predicted"/>
<evidence type="ECO:0000313" key="2">
    <source>
        <dbReference type="EMBL" id="PCE44441.1"/>
    </source>
</evidence>
<sequence>MACLALAASPLAAEPAPALPDWMAGAWQQSSGDRWTEEYWTPARGGIMIGAGRNGRGETLAGWETMRIVREADGGIAFFGSPEGAPPTRFPLVRSAAQEVVFANPAHDYPQRIRYWREGKLLKAEIALADGERPMRWTYAPMGE</sequence>
<feature type="domain" description="DUF6265" evidence="1">
    <location>
        <begin position="21"/>
        <end position="126"/>
    </location>
</feature>
<comment type="caution">
    <text evidence="2">The sequence shown here is derived from an EMBL/GenBank/DDBJ whole genome shotgun (WGS) entry which is preliminary data.</text>
</comment>
<accession>A0A2A4G1S8</accession>
<protein>
    <recommendedName>
        <fullName evidence="1">DUF6265 domain-containing protein</fullName>
    </recommendedName>
</protein>
<gene>
    <name evidence="2" type="ORF">COO09_01685</name>
</gene>
<keyword evidence="3" id="KW-1185">Reference proteome</keyword>
<dbReference type="EMBL" id="NWUF01000001">
    <property type="protein sequence ID" value="PCE44441.1"/>
    <property type="molecule type" value="Genomic_DNA"/>
</dbReference>
<dbReference type="OrthoDB" id="5382295at2"/>
<organism evidence="2 3">
    <name type="scientific">Rhizorhabdus dicambivorans</name>
    <dbReference type="NCBI Taxonomy" id="1850238"/>
    <lineage>
        <taxon>Bacteria</taxon>
        <taxon>Pseudomonadati</taxon>
        <taxon>Pseudomonadota</taxon>
        <taxon>Alphaproteobacteria</taxon>
        <taxon>Sphingomonadales</taxon>
        <taxon>Sphingomonadaceae</taxon>
        <taxon>Rhizorhabdus</taxon>
    </lineage>
</organism>
<evidence type="ECO:0000313" key="3">
    <source>
        <dbReference type="Proteomes" id="UP000218934"/>
    </source>
</evidence>
<reference evidence="2 3" key="1">
    <citation type="submission" date="2017-09" db="EMBL/GenBank/DDBJ databases">
        <title>The Catabolism of 3,6-Dichlorosalicylic acid is Initiated by the Cytochrome P450 Monooxygenase DsmABC in Rhizorhabdus dicambivorans Ndbn-20.</title>
        <authorList>
            <person name="Na L."/>
        </authorList>
    </citation>
    <scope>NUCLEOTIDE SEQUENCE [LARGE SCALE GENOMIC DNA]</scope>
    <source>
        <strain evidence="2 3">Ndbn-20m</strain>
    </source>
</reference>
<dbReference type="AlphaFoldDB" id="A0A2A4G1S8"/>
<dbReference type="KEGG" id="rdi:CMV14_12300"/>
<evidence type="ECO:0000259" key="1">
    <source>
        <dbReference type="Pfam" id="PF19780"/>
    </source>
</evidence>
<dbReference type="Proteomes" id="UP000218934">
    <property type="component" value="Unassembled WGS sequence"/>
</dbReference>